<name>A0A5B9QE75_9BACT</name>
<proteinExistence type="predicted"/>
<reference evidence="2 3" key="1">
    <citation type="submission" date="2019-08" db="EMBL/GenBank/DDBJ databases">
        <title>Deep-cultivation of Planctomycetes and their phenomic and genomic characterization uncovers novel biology.</title>
        <authorList>
            <person name="Wiegand S."/>
            <person name="Jogler M."/>
            <person name="Boedeker C."/>
            <person name="Pinto D."/>
            <person name="Vollmers J."/>
            <person name="Rivas-Marin E."/>
            <person name="Kohn T."/>
            <person name="Peeters S.H."/>
            <person name="Heuer A."/>
            <person name="Rast P."/>
            <person name="Oberbeckmann S."/>
            <person name="Bunk B."/>
            <person name="Jeske O."/>
            <person name="Meyerdierks A."/>
            <person name="Storesund J.E."/>
            <person name="Kallscheuer N."/>
            <person name="Luecker S."/>
            <person name="Lage O.M."/>
            <person name="Pohl T."/>
            <person name="Merkel B.J."/>
            <person name="Hornburger P."/>
            <person name="Mueller R.-W."/>
            <person name="Bruemmer F."/>
            <person name="Labrenz M."/>
            <person name="Spormann A.M."/>
            <person name="Op den Camp H."/>
            <person name="Overmann J."/>
            <person name="Amann R."/>
            <person name="Jetten M.S.M."/>
            <person name="Mascher T."/>
            <person name="Medema M.H."/>
            <person name="Devos D.P."/>
            <person name="Kaster A.-K."/>
            <person name="Ovreas L."/>
            <person name="Rohde M."/>
            <person name="Galperin M.Y."/>
            <person name="Jogler C."/>
        </authorList>
    </citation>
    <scope>NUCLEOTIDE SEQUENCE [LARGE SCALE GENOMIC DNA]</scope>
    <source>
        <strain evidence="2 3">Pr1d</strain>
    </source>
</reference>
<dbReference type="RefSeq" id="WP_168205419.1">
    <property type="nucleotide sequence ID" value="NZ_CP042913.1"/>
</dbReference>
<accession>A0A5B9QE75</accession>
<feature type="region of interest" description="Disordered" evidence="1">
    <location>
        <begin position="1"/>
        <end position="21"/>
    </location>
</feature>
<sequence>MPQVYPPVPHGATMGSRPPRKLLDQVRDVPRAKHYSYRPEQADVGLAYIA</sequence>
<dbReference type="Proteomes" id="UP000323917">
    <property type="component" value="Chromosome"/>
</dbReference>
<dbReference type="EMBL" id="CP042913">
    <property type="protein sequence ID" value="QEG37308.1"/>
    <property type="molecule type" value="Genomic_DNA"/>
</dbReference>
<dbReference type="AlphaFoldDB" id="A0A5B9QE75"/>
<evidence type="ECO:0000313" key="2">
    <source>
        <dbReference type="EMBL" id="QEG37308.1"/>
    </source>
</evidence>
<dbReference type="KEGG" id="bgok:Pr1d_46490"/>
<gene>
    <name evidence="2" type="ORF">Pr1d_46490</name>
</gene>
<evidence type="ECO:0000313" key="3">
    <source>
        <dbReference type="Proteomes" id="UP000323917"/>
    </source>
</evidence>
<organism evidence="2 3">
    <name type="scientific">Bythopirellula goksoeyrii</name>
    <dbReference type="NCBI Taxonomy" id="1400387"/>
    <lineage>
        <taxon>Bacteria</taxon>
        <taxon>Pseudomonadati</taxon>
        <taxon>Planctomycetota</taxon>
        <taxon>Planctomycetia</taxon>
        <taxon>Pirellulales</taxon>
        <taxon>Lacipirellulaceae</taxon>
        <taxon>Bythopirellula</taxon>
    </lineage>
</organism>
<protein>
    <submittedName>
        <fullName evidence="2">Uncharacterized protein</fullName>
    </submittedName>
</protein>
<evidence type="ECO:0000256" key="1">
    <source>
        <dbReference type="SAM" id="MobiDB-lite"/>
    </source>
</evidence>
<keyword evidence="3" id="KW-1185">Reference proteome</keyword>